<dbReference type="AlphaFoldDB" id="A0A1E5GAL6"/>
<gene>
    <name evidence="1" type="ORF">BCR21_15065</name>
</gene>
<protein>
    <recommendedName>
        <fullName evidence="3">WxL domain-containing protein</fullName>
    </recommendedName>
</protein>
<comment type="caution">
    <text evidence="1">The sequence shown here is derived from an EMBL/GenBank/DDBJ whole genome shotgun (WGS) entry which is preliminary data.</text>
</comment>
<organism evidence="1 2">
    <name type="scientific">Enterococcus ureasiticus</name>
    <dbReference type="NCBI Taxonomy" id="903984"/>
    <lineage>
        <taxon>Bacteria</taxon>
        <taxon>Bacillati</taxon>
        <taxon>Bacillota</taxon>
        <taxon>Bacilli</taxon>
        <taxon>Lactobacillales</taxon>
        <taxon>Enterococcaceae</taxon>
        <taxon>Enterococcus</taxon>
    </lineage>
</organism>
<dbReference type="Proteomes" id="UP000094068">
    <property type="component" value="Unassembled WGS sequence"/>
</dbReference>
<evidence type="ECO:0008006" key="3">
    <source>
        <dbReference type="Google" id="ProtNLM"/>
    </source>
</evidence>
<dbReference type="STRING" id="903984.BCR21_15065"/>
<keyword evidence="2" id="KW-1185">Reference proteome</keyword>
<accession>A0A1E5GAL6</accession>
<name>A0A1E5GAL6_9ENTE</name>
<evidence type="ECO:0000313" key="2">
    <source>
        <dbReference type="Proteomes" id="UP000094068"/>
    </source>
</evidence>
<proteinExistence type="predicted"/>
<evidence type="ECO:0000313" key="1">
    <source>
        <dbReference type="EMBL" id="OEG09748.1"/>
    </source>
</evidence>
<dbReference type="EMBL" id="MIJZ01000016">
    <property type="protein sequence ID" value="OEG09748.1"/>
    <property type="molecule type" value="Genomic_DNA"/>
</dbReference>
<sequence>MHALSSSQLVSAEEVADQTKETPIIITVIDNDDGTGVDPLDPTDPTQKSLLLETVPKNYQFKTKLQGQTVTATAKSQETLAVFNDRIKREWSVKAQVVDNQLLIVRSGERLAVTSFKINQTELVGTGATGIIAQAVTNKTAQNNTGVIKTAISDLSITFNDLNRELIAGDALKGTISYKLYNTPAAQ</sequence>
<reference evidence="2" key="1">
    <citation type="submission" date="2016-09" db="EMBL/GenBank/DDBJ databases">
        <authorList>
            <person name="Gulvik C.A."/>
        </authorList>
    </citation>
    <scope>NUCLEOTIDE SEQUENCE [LARGE SCALE GENOMIC DNA]</scope>
    <source>
        <strain evidence="2">DSM 23328</strain>
    </source>
</reference>